<feature type="compositionally biased region" description="Polar residues" evidence="1">
    <location>
        <begin position="30"/>
        <end position="43"/>
    </location>
</feature>
<sequence length="147" mass="16550">MEAYTESKNTSCNLGTAIASHSHHTHPESKPNNSDSDSNTVPTLKQRPRTTRQDHLTNSQGPTDSGKRLGPKLVTTRGRTGNVADVVLKLDGDVLHHTIDTERMNTAIPVLELLLGNNMEARHKFRRYLHILSEVHDNYRTKQGRYM</sequence>
<feature type="region of interest" description="Disordered" evidence="1">
    <location>
        <begin position="1"/>
        <end position="77"/>
    </location>
</feature>
<dbReference type="Proteomes" id="UP000823775">
    <property type="component" value="Unassembled WGS sequence"/>
</dbReference>
<dbReference type="EMBL" id="JACEIK010000953">
    <property type="protein sequence ID" value="MCD7464315.1"/>
    <property type="molecule type" value="Genomic_DNA"/>
</dbReference>
<evidence type="ECO:0000313" key="2">
    <source>
        <dbReference type="EMBL" id="MCD7464315.1"/>
    </source>
</evidence>
<accession>A0ABS8SZ28</accession>
<proteinExistence type="predicted"/>
<reference evidence="2 3" key="1">
    <citation type="journal article" date="2021" name="BMC Genomics">
        <title>Datura genome reveals duplications of psychoactive alkaloid biosynthetic genes and high mutation rate following tissue culture.</title>
        <authorList>
            <person name="Rajewski A."/>
            <person name="Carter-House D."/>
            <person name="Stajich J."/>
            <person name="Litt A."/>
        </authorList>
    </citation>
    <scope>NUCLEOTIDE SEQUENCE [LARGE SCALE GENOMIC DNA]</scope>
    <source>
        <strain evidence="2">AR-01</strain>
    </source>
</reference>
<feature type="compositionally biased region" description="Polar residues" evidence="1">
    <location>
        <begin position="1"/>
        <end position="14"/>
    </location>
</feature>
<gene>
    <name evidence="2" type="ORF">HAX54_052495</name>
</gene>
<name>A0ABS8SZ28_DATST</name>
<comment type="caution">
    <text evidence="2">The sequence shown here is derived from an EMBL/GenBank/DDBJ whole genome shotgun (WGS) entry which is preliminary data.</text>
</comment>
<protein>
    <submittedName>
        <fullName evidence="2">Uncharacterized protein</fullName>
    </submittedName>
</protein>
<evidence type="ECO:0000256" key="1">
    <source>
        <dbReference type="SAM" id="MobiDB-lite"/>
    </source>
</evidence>
<keyword evidence="3" id="KW-1185">Reference proteome</keyword>
<organism evidence="2 3">
    <name type="scientific">Datura stramonium</name>
    <name type="common">Jimsonweed</name>
    <name type="synonym">Common thornapple</name>
    <dbReference type="NCBI Taxonomy" id="4076"/>
    <lineage>
        <taxon>Eukaryota</taxon>
        <taxon>Viridiplantae</taxon>
        <taxon>Streptophyta</taxon>
        <taxon>Embryophyta</taxon>
        <taxon>Tracheophyta</taxon>
        <taxon>Spermatophyta</taxon>
        <taxon>Magnoliopsida</taxon>
        <taxon>eudicotyledons</taxon>
        <taxon>Gunneridae</taxon>
        <taxon>Pentapetalae</taxon>
        <taxon>asterids</taxon>
        <taxon>lamiids</taxon>
        <taxon>Solanales</taxon>
        <taxon>Solanaceae</taxon>
        <taxon>Solanoideae</taxon>
        <taxon>Datureae</taxon>
        <taxon>Datura</taxon>
    </lineage>
</organism>
<evidence type="ECO:0000313" key="3">
    <source>
        <dbReference type="Proteomes" id="UP000823775"/>
    </source>
</evidence>